<dbReference type="PRINTS" id="PR01033">
    <property type="entry name" value="PHYTOCHROME"/>
</dbReference>
<keyword evidence="3" id="KW-0600">Photoreceptor protein</keyword>
<dbReference type="Gene3D" id="3.30.450.20">
    <property type="entry name" value="PAS domain"/>
    <property type="match status" value="1"/>
</dbReference>
<keyword evidence="8 15" id="KW-0418">Kinase</keyword>
<evidence type="ECO:0000256" key="2">
    <source>
        <dbReference type="ARBA" id="ARBA00012438"/>
    </source>
</evidence>
<comment type="catalytic activity">
    <reaction evidence="1">
        <text>ATP + protein L-histidine = ADP + protein N-phospho-L-histidine.</text>
        <dbReference type="EC" id="2.7.13.3"/>
    </reaction>
</comment>
<evidence type="ECO:0000256" key="6">
    <source>
        <dbReference type="ARBA" id="ARBA00022679"/>
    </source>
</evidence>
<keyword evidence="11" id="KW-0675">Receptor</keyword>
<keyword evidence="4 12" id="KW-0597">Phosphoprotein</keyword>
<dbReference type="GO" id="GO:0006355">
    <property type="term" value="P:regulation of DNA-templated transcription"/>
    <property type="evidence" value="ECO:0007669"/>
    <property type="project" value="InterPro"/>
</dbReference>
<evidence type="ECO:0000256" key="5">
    <source>
        <dbReference type="ARBA" id="ARBA00022606"/>
    </source>
</evidence>
<dbReference type="SUPFAM" id="SSF52172">
    <property type="entry name" value="CheY-like"/>
    <property type="match status" value="1"/>
</dbReference>
<evidence type="ECO:0000259" key="14">
    <source>
        <dbReference type="PROSITE" id="PS50110"/>
    </source>
</evidence>
<dbReference type="GO" id="GO:0009881">
    <property type="term" value="F:photoreceptor activity"/>
    <property type="evidence" value="ECO:0007669"/>
    <property type="project" value="UniProtKB-KW"/>
</dbReference>
<dbReference type="Pfam" id="PF01590">
    <property type="entry name" value="GAF"/>
    <property type="match status" value="1"/>
</dbReference>
<feature type="domain" description="Response regulatory" evidence="14">
    <location>
        <begin position="734"/>
        <end position="844"/>
    </location>
</feature>
<proteinExistence type="predicted"/>
<dbReference type="InterPro" id="IPR011102">
    <property type="entry name" value="Sig_transdc_His_kinase_HWE"/>
</dbReference>
<dbReference type="InterPro" id="IPR016132">
    <property type="entry name" value="Phyto_chromo_attachment"/>
</dbReference>
<dbReference type="Gene3D" id="3.40.50.2300">
    <property type="match status" value="1"/>
</dbReference>
<accession>A0A7W9YW78</accession>
<dbReference type="Pfam" id="PF07536">
    <property type="entry name" value="HWE_HK"/>
    <property type="match status" value="1"/>
</dbReference>
<dbReference type="PROSITE" id="PS50046">
    <property type="entry name" value="PHYTOCHROME_2"/>
    <property type="match status" value="1"/>
</dbReference>
<dbReference type="PROSITE" id="PS50110">
    <property type="entry name" value="RESPONSE_REGULATORY"/>
    <property type="match status" value="1"/>
</dbReference>
<evidence type="ECO:0000256" key="3">
    <source>
        <dbReference type="ARBA" id="ARBA00022543"/>
    </source>
</evidence>
<evidence type="ECO:0000313" key="16">
    <source>
        <dbReference type="Proteomes" id="UP000535501"/>
    </source>
</evidence>
<evidence type="ECO:0000256" key="10">
    <source>
        <dbReference type="ARBA" id="ARBA00022991"/>
    </source>
</evidence>
<organism evidence="15 16">
    <name type="scientific">Pseudorhizobium flavum</name>
    <dbReference type="NCBI Taxonomy" id="1335061"/>
    <lineage>
        <taxon>Bacteria</taxon>
        <taxon>Pseudomonadati</taxon>
        <taxon>Pseudomonadota</taxon>
        <taxon>Alphaproteobacteria</taxon>
        <taxon>Hyphomicrobiales</taxon>
        <taxon>Rhizobiaceae</taxon>
        <taxon>Rhizobium/Agrobacterium group</taxon>
        <taxon>Pseudorhizobium</taxon>
    </lineage>
</organism>
<evidence type="ECO:0000256" key="11">
    <source>
        <dbReference type="ARBA" id="ARBA00023170"/>
    </source>
</evidence>
<keyword evidence="9" id="KW-0067">ATP-binding</keyword>
<dbReference type="PIRSF" id="PIRSF036397">
    <property type="entry name" value="Bactrphtchrm_rec"/>
    <property type="match status" value="1"/>
</dbReference>
<dbReference type="RefSeq" id="WP_077545997.1">
    <property type="nucleotide sequence ID" value="NZ_JACHEJ010000002.1"/>
</dbReference>
<feature type="domain" description="Phytochrome chromophore attachment site" evidence="13">
    <location>
        <begin position="141"/>
        <end position="298"/>
    </location>
</feature>
<evidence type="ECO:0000256" key="12">
    <source>
        <dbReference type="PROSITE-ProRule" id="PRU00169"/>
    </source>
</evidence>
<dbReference type="InterPro" id="IPR013515">
    <property type="entry name" value="Phytochrome_cen-reg"/>
</dbReference>
<dbReference type="AlphaFoldDB" id="A0A7W9YW78"/>
<dbReference type="Gene3D" id="3.30.450.270">
    <property type="match status" value="1"/>
</dbReference>
<dbReference type="EMBL" id="JACHEJ010000002">
    <property type="protein sequence ID" value="MBB6179543.1"/>
    <property type="molecule type" value="Genomic_DNA"/>
</dbReference>
<dbReference type="Pfam" id="PF00360">
    <property type="entry name" value="PHY"/>
    <property type="match status" value="1"/>
</dbReference>
<evidence type="ECO:0000256" key="9">
    <source>
        <dbReference type="ARBA" id="ARBA00022840"/>
    </source>
</evidence>
<dbReference type="InterPro" id="IPR043150">
    <property type="entry name" value="Phytochrome_PHY_sf"/>
</dbReference>
<dbReference type="GO" id="GO:0000160">
    <property type="term" value="P:phosphorelay signal transduction system"/>
    <property type="evidence" value="ECO:0007669"/>
    <property type="project" value="InterPro"/>
</dbReference>
<evidence type="ECO:0000256" key="1">
    <source>
        <dbReference type="ARBA" id="ARBA00000085"/>
    </source>
</evidence>
<evidence type="ECO:0000256" key="7">
    <source>
        <dbReference type="ARBA" id="ARBA00022741"/>
    </source>
</evidence>
<evidence type="ECO:0000313" key="15">
    <source>
        <dbReference type="EMBL" id="MBB6179543.1"/>
    </source>
</evidence>
<dbReference type="Gene3D" id="3.30.450.40">
    <property type="match status" value="1"/>
</dbReference>
<keyword evidence="6" id="KW-0808">Transferase</keyword>
<keyword evidence="16" id="KW-1185">Reference proteome</keyword>
<evidence type="ECO:0000259" key="13">
    <source>
        <dbReference type="PROSITE" id="PS50046"/>
    </source>
</evidence>
<dbReference type="InterPro" id="IPR036890">
    <property type="entry name" value="HATPase_C_sf"/>
</dbReference>
<gene>
    <name evidence="15" type="ORF">HNQ75_001497</name>
</gene>
<dbReference type="Pfam" id="PF00072">
    <property type="entry name" value="Response_reg"/>
    <property type="match status" value="1"/>
</dbReference>
<keyword evidence="5" id="KW-0716">Sensory transduction</keyword>
<dbReference type="SMART" id="SM00065">
    <property type="entry name" value="GAF"/>
    <property type="match status" value="1"/>
</dbReference>
<comment type="caution">
    <text evidence="15">The sequence shown here is derived from an EMBL/GenBank/DDBJ whole genome shotgun (WGS) entry which is preliminary data.</text>
</comment>
<dbReference type="InterPro" id="IPR003018">
    <property type="entry name" value="GAF"/>
</dbReference>
<feature type="modified residue" description="4-aspartylphosphate" evidence="12">
    <location>
        <position position="784"/>
    </location>
</feature>
<dbReference type="InterPro" id="IPR001294">
    <property type="entry name" value="Phytochrome"/>
</dbReference>
<dbReference type="SMART" id="SM00911">
    <property type="entry name" value="HWE_HK"/>
    <property type="match status" value="1"/>
</dbReference>
<reference evidence="15 16" key="1">
    <citation type="submission" date="2020-08" db="EMBL/GenBank/DDBJ databases">
        <title>Genomic Encyclopedia of Type Strains, Phase IV (KMG-IV): sequencing the most valuable type-strain genomes for metagenomic binning, comparative biology and taxonomic classification.</title>
        <authorList>
            <person name="Goeker M."/>
        </authorList>
    </citation>
    <scope>NUCLEOTIDE SEQUENCE [LARGE SCALE GENOMIC DNA]</scope>
    <source>
        <strain evidence="15 16">DSM 102134</strain>
    </source>
</reference>
<evidence type="ECO:0000256" key="8">
    <source>
        <dbReference type="ARBA" id="ARBA00022777"/>
    </source>
</evidence>
<dbReference type="SUPFAM" id="SSF55785">
    <property type="entry name" value="PYP-like sensor domain (PAS domain)"/>
    <property type="match status" value="1"/>
</dbReference>
<dbReference type="InterPro" id="IPR001789">
    <property type="entry name" value="Sig_transdc_resp-reg_receiver"/>
</dbReference>
<dbReference type="SMART" id="SM00448">
    <property type="entry name" value="REC"/>
    <property type="match status" value="1"/>
</dbReference>
<dbReference type="InterPro" id="IPR013654">
    <property type="entry name" value="PAS_2"/>
</dbReference>
<dbReference type="GO" id="GO:0005524">
    <property type="term" value="F:ATP binding"/>
    <property type="evidence" value="ECO:0007669"/>
    <property type="project" value="UniProtKB-KW"/>
</dbReference>
<sequence>MREAQTVDLTNCDREPIQIPGSIQAHGCLIACDHAGAEVRRFSANAPEMLSIPGLTAGARVEEIFGRELAHTLRNAIATAGDPARPALRHGMELPDGNRFDVAVHVHDAGAIMEFEPVTATNDQPLEVARMLISRIRNIRNVEQLLERSSRLIHALLGYDRVMIYRFEEDGSGQVISEHKRRDLESFKGQYFPASDIPKQARILYLKNTIRVISDARDVRVAILPEQEERDHPLDLSFAHLRSVSSVHCEYLRNMGVAASMSISIVVDGDLWGLIACHHYSPKTLSMPQRIAAETFGEFFSLHLAALLQKQVVEKNREVRVALDRFLQVASHHADIRDLLRTSLGEFGEMLACDGMGLWLGGAWTSTGAAPSAEQAAELVELRGEASAGRTWWTDQISADLPGSTISPADICGVLAIPLSQRSRDYLYFFRRELVQTLNWAGNPEKSYESGPLGDRLTPRKSFAIWKEAVHNRAQPWSEADREVAEVIRGVLVEIVLHHNELMADERGKADVRQRMLNEELNHRVKNILSVIKSLIGRPVDTQQGLDTYIASLKGRVQALSLAHDQIVRSGDGGFLRDLLQAELQPYQAGDRQILLQGPSVWLDARAFSVMALVLHEMATNAAKYGGLSMSGGNLSVRWQKGEAGECEIWWSENGGPAVTAPVRTGFGSVLIGRSISYELGGNSRIDYAPTGLQGYFCIPSKHVQAESENEEAQSVEAAADRHDQGQPDFSDVELLLVEDQMLIAADVEMILAEHGLQKVTTAPSAAEALRRLEKLTPHLAILDVNLGSGTSLPVAQELLRRNIPFMFATGYSDRSTIPEHLDVPVLRKPYESSVLIRAIGRVLAGRQGNA</sequence>
<dbReference type="InterPro" id="IPR029016">
    <property type="entry name" value="GAF-like_dom_sf"/>
</dbReference>
<dbReference type="GO" id="GO:0004673">
    <property type="term" value="F:protein histidine kinase activity"/>
    <property type="evidence" value="ECO:0007669"/>
    <property type="project" value="UniProtKB-EC"/>
</dbReference>
<dbReference type="PANTHER" id="PTHR41523">
    <property type="entry name" value="TWO-COMPONENT SYSTEM SENSOR PROTEIN"/>
    <property type="match status" value="1"/>
</dbReference>
<dbReference type="Gene3D" id="3.30.565.10">
    <property type="entry name" value="Histidine kinase-like ATPase, C-terminal domain"/>
    <property type="match status" value="1"/>
</dbReference>
<dbReference type="Pfam" id="PF08446">
    <property type="entry name" value="PAS_2"/>
    <property type="match status" value="1"/>
</dbReference>
<name>A0A7W9YW78_9HYPH</name>
<dbReference type="GO" id="GO:0009584">
    <property type="term" value="P:detection of visible light"/>
    <property type="evidence" value="ECO:0007669"/>
    <property type="project" value="InterPro"/>
</dbReference>
<keyword evidence="10" id="KW-0157">Chromophore</keyword>
<dbReference type="InterPro" id="IPR009219">
    <property type="entry name" value="Bactrphtchr_CheY"/>
</dbReference>
<dbReference type="PANTHER" id="PTHR41523:SF8">
    <property type="entry name" value="ETHYLENE RESPONSE SENSOR PROTEIN"/>
    <property type="match status" value="1"/>
</dbReference>
<keyword evidence="7" id="KW-0547">Nucleotide-binding</keyword>
<dbReference type="Proteomes" id="UP000535501">
    <property type="component" value="Unassembled WGS sequence"/>
</dbReference>
<dbReference type="EC" id="2.7.13.3" evidence="2"/>
<dbReference type="InterPro" id="IPR011006">
    <property type="entry name" value="CheY-like_superfamily"/>
</dbReference>
<evidence type="ECO:0000256" key="4">
    <source>
        <dbReference type="ARBA" id="ARBA00022553"/>
    </source>
</evidence>
<dbReference type="SUPFAM" id="SSF55781">
    <property type="entry name" value="GAF domain-like"/>
    <property type="match status" value="2"/>
</dbReference>
<dbReference type="InterPro" id="IPR035965">
    <property type="entry name" value="PAS-like_dom_sf"/>
</dbReference>
<protein>
    <recommendedName>
        <fullName evidence="2">histidine kinase</fullName>
        <ecNumber evidence="2">2.7.13.3</ecNumber>
    </recommendedName>
</protein>